<accession>A0ACB8UG30</accession>
<keyword evidence="2" id="KW-1185">Reference proteome</keyword>
<evidence type="ECO:0000313" key="1">
    <source>
        <dbReference type="EMBL" id="KAI0093297.1"/>
    </source>
</evidence>
<gene>
    <name evidence="1" type="ORF">BDY19DRAFT_923179</name>
</gene>
<reference evidence="1" key="1">
    <citation type="journal article" date="2021" name="Environ. Microbiol.">
        <title>Gene family expansions and transcriptome signatures uncover fungal adaptations to wood decay.</title>
        <authorList>
            <person name="Hage H."/>
            <person name="Miyauchi S."/>
            <person name="Viragh M."/>
            <person name="Drula E."/>
            <person name="Min B."/>
            <person name="Chaduli D."/>
            <person name="Navarro D."/>
            <person name="Favel A."/>
            <person name="Norest M."/>
            <person name="Lesage-Meessen L."/>
            <person name="Balint B."/>
            <person name="Merenyi Z."/>
            <person name="de Eugenio L."/>
            <person name="Morin E."/>
            <person name="Martinez A.T."/>
            <person name="Baldrian P."/>
            <person name="Stursova M."/>
            <person name="Martinez M.J."/>
            <person name="Novotny C."/>
            <person name="Magnuson J.K."/>
            <person name="Spatafora J.W."/>
            <person name="Maurice S."/>
            <person name="Pangilinan J."/>
            <person name="Andreopoulos W."/>
            <person name="LaButti K."/>
            <person name="Hundley H."/>
            <person name="Na H."/>
            <person name="Kuo A."/>
            <person name="Barry K."/>
            <person name="Lipzen A."/>
            <person name="Henrissat B."/>
            <person name="Riley R."/>
            <person name="Ahrendt S."/>
            <person name="Nagy L.G."/>
            <person name="Grigoriev I.V."/>
            <person name="Martin F."/>
            <person name="Rosso M.N."/>
        </authorList>
    </citation>
    <scope>NUCLEOTIDE SEQUENCE</scope>
    <source>
        <strain evidence="1">CBS 384.51</strain>
    </source>
</reference>
<dbReference type="Proteomes" id="UP001055072">
    <property type="component" value="Unassembled WGS sequence"/>
</dbReference>
<organism evidence="1 2">
    <name type="scientific">Irpex rosettiformis</name>
    <dbReference type="NCBI Taxonomy" id="378272"/>
    <lineage>
        <taxon>Eukaryota</taxon>
        <taxon>Fungi</taxon>
        <taxon>Dikarya</taxon>
        <taxon>Basidiomycota</taxon>
        <taxon>Agaricomycotina</taxon>
        <taxon>Agaricomycetes</taxon>
        <taxon>Polyporales</taxon>
        <taxon>Irpicaceae</taxon>
        <taxon>Irpex</taxon>
    </lineage>
</organism>
<proteinExistence type="predicted"/>
<name>A0ACB8UG30_9APHY</name>
<protein>
    <submittedName>
        <fullName evidence="1">Uncharacterized protein</fullName>
    </submittedName>
</protein>
<evidence type="ECO:0000313" key="2">
    <source>
        <dbReference type="Proteomes" id="UP001055072"/>
    </source>
</evidence>
<dbReference type="EMBL" id="MU274902">
    <property type="protein sequence ID" value="KAI0093297.1"/>
    <property type="molecule type" value="Genomic_DNA"/>
</dbReference>
<sequence length="294" mass="31872">MSDIPLGGDRAYGYGTYDQGGSERYENQFRHPQYSSPPQRRATMPVPDVGGFIDTPYAMPYDDSTVPFHPQPTSQPSSAWPQSGVSWHPQGDYESFPGGNHGRGLVGAPEEALQMPMAPPYAHGPPPGPGTHSYTYHHPQPPDHAATMPPSETGRFPPSSPATGGFGRTFYTSEPQSNIPYTPNASYHSPQEYGYPSGTVEGPFQPGYSHHPSHPSRSTTLGATLLNAGLSYFGMQVDDGDPRAGQAQTHSGQHSMTKPKPVKPSTSQQRQQNLPGQTQYVPAHQTLPPRQRTL</sequence>
<comment type="caution">
    <text evidence="1">The sequence shown here is derived from an EMBL/GenBank/DDBJ whole genome shotgun (WGS) entry which is preliminary data.</text>
</comment>